<dbReference type="PROSITE" id="PS00463">
    <property type="entry name" value="ZN2_CY6_FUNGAL_1"/>
    <property type="match status" value="1"/>
</dbReference>
<dbReference type="Gene3D" id="4.10.240.10">
    <property type="entry name" value="Zn(2)-C6 fungal-type DNA-binding domain"/>
    <property type="match status" value="1"/>
</dbReference>
<dbReference type="SUPFAM" id="SSF57701">
    <property type="entry name" value="Zn2/Cys6 DNA-binding domain"/>
    <property type="match status" value="1"/>
</dbReference>
<dbReference type="Proteomes" id="UP001390339">
    <property type="component" value="Unassembled WGS sequence"/>
</dbReference>
<protein>
    <recommendedName>
        <fullName evidence="4">Zn(2)-C6 fungal-type domain-containing protein</fullName>
    </recommendedName>
</protein>
<feature type="region of interest" description="Disordered" evidence="2">
    <location>
        <begin position="258"/>
        <end position="305"/>
    </location>
</feature>
<evidence type="ECO:0000256" key="3">
    <source>
        <dbReference type="SAM" id="SignalP"/>
    </source>
</evidence>
<dbReference type="PANTHER" id="PTHR47256">
    <property type="entry name" value="ZN(II)2CYS6 TRANSCRIPTION FACTOR (EUROFUNG)-RELATED"/>
    <property type="match status" value="1"/>
</dbReference>
<organism evidence="5 6">
    <name type="scientific">Apiospora arundinis</name>
    <dbReference type="NCBI Taxonomy" id="335852"/>
    <lineage>
        <taxon>Eukaryota</taxon>
        <taxon>Fungi</taxon>
        <taxon>Dikarya</taxon>
        <taxon>Ascomycota</taxon>
        <taxon>Pezizomycotina</taxon>
        <taxon>Sordariomycetes</taxon>
        <taxon>Xylariomycetidae</taxon>
        <taxon>Amphisphaeriales</taxon>
        <taxon>Apiosporaceae</taxon>
        <taxon>Apiospora</taxon>
    </lineage>
</organism>
<evidence type="ECO:0000259" key="4">
    <source>
        <dbReference type="PROSITE" id="PS50048"/>
    </source>
</evidence>
<dbReference type="InterPro" id="IPR036864">
    <property type="entry name" value="Zn2-C6_fun-type_DNA-bd_sf"/>
</dbReference>
<dbReference type="SMART" id="SM00066">
    <property type="entry name" value="GAL4"/>
    <property type="match status" value="1"/>
</dbReference>
<dbReference type="EMBL" id="JAPCWZ010000006">
    <property type="protein sequence ID" value="KAK8860041.1"/>
    <property type="molecule type" value="Genomic_DNA"/>
</dbReference>
<dbReference type="InterPro" id="IPR001138">
    <property type="entry name" value="Zn2Cys6_DnaBD"/>
</dbReference>
<reference evidence="5 6" key="1">
    <citation type="journal article" date="2024" name="IMA Fungus">
        <title>Apiospora arundinis, a panoply of carbohydrate-active enzymes and secondary metabolites.</title>
        <authorList>
            <person name="Sorensen T."/>
            <person name="Petersen C."/>
            <person name="Muurmann A.T."/>
            <person name="Christiansen J.V."/>
            <person name="Brundto M.L."/>
            <person name="Overgaard C.K."/>
            <person name="Boysen A.T."/>
            <person name="Wollenberg R.D."/>
            <person name="Larsen T.O."/>
            <person name="Sorensen J.L."/>
            <person name="Nielsen K.L."/>
            <person name="Sondergaard T.E."/>
        </authorList>
    </citation>
    <scope>NUCLEOTIDE SEQUENCE [LARGE SCALE GENOMIC DNA]</scope>
    <source>
        <strain evidence="5 6">AAU 773</strain>
    </source>
</reference>
<feature type="region of interest" description="Disordered" evidence="2">
    <location>
        <begin position="75"/>
        <end position="127"/>
    </location>
</feature>
<dbReference type="CDD" id="cd00067">
    <property type="entry name" value="GAL4"/>
    <property type="match status" value="1"/>
</dbReference>
<keyword evidence="6" id="KW-1185">Reference proteome</keyword>
<dbReference type="PROSITE" id="PS50048">
    <property type="entry name" value="ZN2_CY6_FUNGAL_2"/>
    <property type="match status" value="1"/>
</dbReference>
<keyword evidence="3" id="KW-0732">Signal</keyword>
<keyword evidence="1" id="KW-0539">Nucleus</keyword>
<dbReference type="Pfam" id="PF00172">
    <property type="entry name" value="Zn_clus"/>
    <property type="match status" value="1"/>
</dbReference>
<feature type="signal peptide" evidence="3">
    <location>
        <begin position="1"/>
        <end position="28"/>
    </location>
</feature>
<proteinExistence type="predicted"/>
<gene>
    <name evidence="5" type="ORF">PGQ11_010775</name>
</gene>
<sequence length="305" mass="34377">MIPNFANIFSLLWSACLFLFCKKKKNSCFTTPSRQRLLLIYRGWAQLFVSRKSFRSSLFPPISIDPSRAKEVARLESVMEPPNDPNTTTPPPARNYRPLRPAPAADSRQTTPQSTQPEEPPAKRKVTEVACQGCRTRKSKCDGASPNCASCVKRGTECIYPGVENTQTMRRRFQEIELLLRSHQELYDMIQNKSEEEGFEIVRRIRRGYDIDSILDHIRDGDLLLRALHGTNHYPQQQQYQQPPESAAAAARRRPSIQVLLDGNSETPTSGRNPSSSPSLTKSATDAMSILAVCQTDPPTQTTRQ</sequence>
<feature type="domain" description="Zn(2)-C6 fungal-type" evidence="4">
    <location>
        <begin position="130"/>
        <end position="160"/>
    </location>
</feature>
<dbReference type="PANTHER" id="PTHR47256:SF1">
    <property type="entry name" value="ZN(II)2CYS6 TRANSCRIPTION FACTOR (EUROFUNG)"/>
    <property type="match status" value="1"/>
</dbReference>
<evidence type="ECO:0000313" key="6">
    <source>
        <dbReference type="Proteomes" id="UP001390339"/>
    </source>
</evidence>
<evidence type="ECO:0000256" key="2">
    <source>
        <dbReference type="SAM" id="MobiDB-lite"/>
    </source>
</evidence>
<accession>A0ABR2IAR8</accession>
<name>A0ABR2IAR8_9PEZI</name>
<comment type="caution">
    <text evidence="5">The sequence shown here is derived from an EMBL/GenBank/DDBJ whole genome shotgun (WGS) entry which is preliminary data.</text>
</comment>
<evidence type="ECO:0000313" key="5">
    <source>
        <dbReference type="EMBL" id="KAK8860041.1"/>
    </source>
</evidence>
<feature type="compositionally biased region" description="Pro residues" evidence="2">
    <location>
        <begin position="82"/>
        <end position="93"/>
    </location>
</feature>
<feature type="compositionally biased region" description="Polar residues" evidence="2">
    <location>
        <begin position="264"/>
        <end position="286"/>
    </location>
</feature>
<feature type="chain" id="PRO_5047404823" description="Zn(2)-C6 fungal-type domain-containing protein" evidence="3">
    <location>
        <begin position="29"/>
        <end position="305"/>
    </location>
</feature>
<dbReference type="InterPro" id="IPR053187">
    <property type="entry name" value="Notoamide_regulator"/>
</dbReference>
<evidence type="ECO:0000256" key="1">
    <source>
        <dbReference type="ARBA" id="ARBA00023242"/>
    </source>
</evidence>